<evidence type="ECO:0000313" key="1">
    <source>
        <dbReference type="EMBL" id="EDM08370.1"/>
    </source>
</evidence>
<name>A6JBJ3_RAT</name>
<dbReference type="EMBL" id="CH473980">
    <property type="protein sequence ID" value="EDM08370.1"/>
    <property type="molecule type" value="Genomic_DNA"/>
</dbReference>
<proteinExistence type="predicted"/>
<reference evidence="2" key="1">
    <citation type="submission" date="2005-09" db="EMBL/GenBank/DDBJ databases">
        <authorList>
            <person name="Mural R.J."/>
            <person name="Li P.W."/>
            <person name="Adams M.D."/>
            <person name="Amanatides P.G."/>
            <person name="Baden-Tillson H."/>
            <person name="Barnstead M."/>
            <person name="Chin S.H."/>
            <person name="Dew I."/>
            <person name="Evans C.A."/>
            <person name="Ferriera S."/>
            <person name="Flanigan M."/>
            <person name="Fosler C."/>
            <person name="Glodek A."/>
            <person name="Gu Z."/>
            <person name="Holt R.A."/>
            <person name="Jennings D."/>
            <person name="Kraft C.L."/>
            <person name="Lu F."/>
            <person name="Nguyen T."/>
            <person name="Nusskern D.R."/>
            <person name="Pfannkoch C.M."/>
            <person name="Sitter C."/>
            <person name="Sutton G.G."/>
            <person name="Venter J.C."/>
            <person name="Wang Z."/>
            <person name="Woodage T."/>
            <person name="Zheng X.H."/>
            <person name="Zhong F."/>
        </authorList>
    </citation>
    <scope>NUCLEOTIDE SEQUENCE [LARGE SCALE GENOMIC DNA]</scope>
    <source>
        <strain>BN</strain>
        <strain evidence="2">Sprague-Dawley</strain>
    </source>
</reference>
<dbReference type="Proteomes" id="UP000234681">
    <property type="component" value="Chromosome 1"/>
</dbReference>
<dbReference type="AlphaFoldDB" id="A6JBJ3"/>
<organism evidence="1 2">
    <name type="scientific">Rattus norvegicus</name>
    <name type="common">Rat</name>
    <dbReference type="NCBI Taxonomy" id="10116"/>
    <lineage>
        <taxon>Eukaryota</taxon>
        <taxon>Metazoa</taxon>
        <taxon>Chordata</taxon>
        <taxon>Craniata</taxon>
        <taxon>Vertebrata</taxon>
        <taxon>Euteleostomi</taxon>
        <taxon>Mammalia</taxon>
        <taxon>Eutheria</taxon>
        <taxon>Euarchontoglires</taxon>
        <taxon>Glires</taxon>
        <taxon>Rodentia</taxon>
        <taxon>Myomorpha</taxon>
        <taxon>Muroidea</taxon>
        <taxon>Muridae</taxon>
        <taxon>Murinae</taxon>
        <taxon>Rattus</taxon>
    </lineage>
</organism>
<accession>A6JBJ3</accession>
<gene>
    <name evidence="1" type="ORF">rCG_24603</name>
</gene>
<evidence type="ECO:0000313" key="2">
    <source>
        <dbReference type="Proteomes" id="UP000234681"/>
    </source>
</evidence>
<sequence length="28" mass="3378">MVLFCVRKFYSLFLIFAKAFVQFCETLI</sequence>
<protein>
    <submittedName>
        <fullName evidence="1">RCG24603</fullName>
    </submittedName>
</protein>